<feature type="region of interest" description="Disordered" evidence="1">
    <location>
        <begin position="1"/>
        <end position="24"/>
    </location>
</feature>
<protein>
    <submittedName>
        <fullName evidence="2">Uncharacterized protein</fullName>
    </submittedName>
</protein>
<reference evidence="2 3" key="1">
    <citation type="journal article" date="2013" name="Mar. Genomics">
        <title>Expression of sulfatases in Rhodopirellula baltica and the diversity of sulfatases in the genus Rhodopirellula.</title>
        <authorList>
            <person name="Wegner C.E."/>
            <person name="Richter-Heitmann T."/>
            <person name="Klindworth A."/>
            <person name="Klockow C."/>
            <person name="Richter M."/>
            <person name="Achstetter T."/>
            <person name="Glockner F.O."/>
            <person name="Harder J."/>
        </authorList>
    </citation>
    <scope>NUCLEOTIDE SEQUENCE [LARGE SCALE GENOMIC DNA]</scope>
    <source>
        <strain evidence="2 3">SM1</strain>
    </source>
</reference>
<dbReference type="EMBL" id="ANOG01000655">
    <property type="protein sequence ID" value="EMI18500.1"/>
    <property type="molecule type" value="Genomic_DNA"/>
</dbReference>
<proteinExistence type="predicted"/>
<evidence type="ECO:0000313" key="2">
    <source>
        <dbReference type="EMBL" id="EMI18500.1"/>
    </source>
</evidence>
<gene>
    <name evidence="2" type="ORF">RMSM_04577</name>
</gene>
<sequence>MEKAGFKKKEKDSSAKQSSRGSLEVWCKAADKPTVVDLASQRKHRPGENRVCQR</sequence>
<name>M5RGN6_9BACT</name>
<evidence type="ECO:0000313" key="3">
    <source>
        <dbReference type="Proteomes" id="UP000011991"/>
    </source>
</evidence>
<evidence type="ECO:0000256" key="1">
    <source>
        <dbReference type="SAM" id="MobiDB-lite"/>
    </source>
</evidence>
<dbReference type="AlphaFoldDB" id="M5RGN6"/>
<dbReference type="Proteomes" id="UP000011991">
    <property type="component" value="Unassembled WGS sequence"/>
</dbReference>
<organism evidence="2 3">
    <name type="scientific">Rhodopirellula maiorica SM1</name>
    <dbReference type="NCBI Taxonomy" id="1265738"/>
    <lineage>
        <taxon>Bacteria</taxon>
        <taxon>Pseudomonadati</taxon>
        <taxon>Planctomycetota</taxon>
        <taxon>Planctomycetia</taxon>
        <taxon>Pirellulales</taxon>
        <taxon>Pirellulaceae</taxon>
        <taxon>Novipirellula</taxon>
    </lineage>
</organism>
<dbReference type="PATRIC" id="fig|1265738.3.peg.4597"/>
<feature type="compositionally biased region" description="Basic and acidic residues" evidence="1">
    <location>
        <begin position="1"/>
        <end position="14"/>
    </location>
</feature>
<comment type="caution">
    <text evidence="2">The sequence shown here is derived from an EMBL/GenBank/DDBJ whole genome shotgun (WGS) entry which is preliminary data.</text>
</comment>
<accession>M5RGN6</accession>
<keyword evidence="3" id="KW-1185">Reference proteome</keyword>